<protein>
    <submittedName>
        <fullName evidence="1">Uncharacterized protein</fullName>
    </submittedName>
</protein>
<proteinExistence type="predicted"/>
<feature type="non-terminal residue" evidence="1">
    <location>
        <position position="125"/>
    </location>
</feature>
<evidence type="ECO:0000313" key="1">
    <source>
        <dbReference type="EMBL" id="CAK9061249.1"/>
    </source>
</evidence>
<reference evidence="1 2" key="1">
    <citation type="submission" date="2024-02" db="EMBL/GenBank/DDBJ databases">
        <authorList>
            <person name="Chen Y."/>
            <person name="Shah S."/>
            <person name="Dougan E. K."/>
            <person name="Thang M."/>
            <person name="Chan C."/>
        </authorList>
    </citation>
    <scope>NUCLEOTIDE SEQUENCE [LARGE SCALE GENOMIC DNA]</scope>
</reference>
<sequence length="125" mass="14571">MIGELFEQWLSAGGNWMKSALVVNQNRNLSQRRRGKFIMMDFKSLKAKYGNAIAKQIRDEKRELERSKPADCGLVYWMENPDIKHEDYELVRVFDSMVFEDEAEDQITMGIRASGEMDSDQTRQA</sequence>
<name>A0ABP0NEL8_9DINO</name>
<keyword evidence="2" id="KW-1185">Reference proteome</keyword>
<organism evidence="1 2">
    <name type="scientific">Durusdinium trenchii</name>
    <dbReference type="NCBI Taxonomy" id="1381693"/>
    <lineage>
        <taxon>Eukaryota</taxon>
        <taxon>Sar</taxon>
        <taxon>Alveolata</taxon>
        <taxon>Dinophyceae</taxon>
        <taxon>Suessiales</taxon>
        <taxon>Symbiodiniaceae</taxon>
        <taxon>Durusdinium</taxon>
    </lineage>
</organism>
<dbReference type="Proteomes" id="UP001642464">
    <property type="component" value="Unassembled WGS sequence"/>
</dbReference>
<evidence type="ECO:0000313" key="2">
    <source>
        <dbReference type="Proteomes" id="UP001642464"/>
    </source>
</evidence>
<comment type="caution">
    <text evidence="1">The sequence shown here is derived from an EMBL/GenBank/DDBJ whole genome shotgun (WGS) entry which is preliminary data.</text>
</comment>
<accession>A0ABP0NEL8</accession>
<gene>
    <name evidence="1" type="ORF">SCF082_LOCUS32112</name>
</gene>
<dbReference type="EMBL" id="CAXAMM010027665">
    <property type="protein sequence ID" value="CAK9061249.1"/>
    <property type="molecule type" value="Genomic_DNA"/>
</dbReference>